<comment type="subcellular location">
    <subcellularLocation>
        <location evidence="1">Cell membrane</location>
        <topology evidence="1">Multi-pass membrane protein</topology>
    </subcellularLocation>
</comment>
<evidence type="ECO:0000256" key="3">
    <source>
        <dbReference type="ARBA" id="ARBA00022692"/>
    </source>
</evidence>
<dbReference type="InterPro" id="IPR001123">
    <property type="entry name" value="LeuE-type"/>
</dbReference>
<keyword evidence="5 6" id="KW-0472">Membrane</keyword>
<keyword evidence="3 6" id="KW-0812">Transmembrane</keyword>
<dbReference type="EMBL" id="JAVALS010000004">
    <property type="protein sequence ID" value="MDP5227178.1"/>
    <property type="molecule type" value="Genomic_DNA"/>
</dbReference>
<dbReference type="RefSeq" id="WP_305996227.1">
    <property type="nucleotide sequence ID" value="NZ_JAVALS010000004.1"/>
</dbReference>
<feature type="transmembrane region" description="Helical" evidence="6">
    <location>
        <begin position="158"/>
        <end position="182"/>
    </location>
</feature>
<dbReference type="Pfam" id="PF01810">
    <property type="entry name" value="LysE"/>
    <property type="match status" value="1"/>
</dbReference>
<dbReference type="PANTHER" id="PTHR30086">
    <property type="entry name" value="ARGININE EXPORTER PROTEIN ARGO"/>
    <property type="match status" value="1"/>
</dbReference>
<keyword evidence="8" id="KW-1185">Reference proteome</keyword>
<proteinExistence type="predicted"/>
<evidence type="ECO:0000256" key="5">
    <source>
        <dbReference type="ARBA" id="ARBA00023136"/>
    </source>
</evidence>
<evidence type="ECO:0000256" key="6">
    <source>
        <dbReference type="SAM" id="Phobius"/>
    </source>
</evidence>
<evidence type="ECO:0000313" key="8">
    <source>
        <dbReference type="Proteomes" id="UP001232725"/>
    </source>
</evidence>
<keyword evidence="4 6" id="KW-1133">Transmembrane helix</keyword>
<feature type="transmembrane region" description="Helical" evidence="6">
    <location>
        <begin position="69"/>
        <end position="86"/>
    </location>
</feature>
<name>A0ABT9INM6_9MICC</name>
<keyword evidence="2" id="KW-1003">Cell membrane</keyword>
<reference evidence="7 8" key="1">
    <citation type="submission" date="2023-08" db="EMBL/GenBank/DDBJ databases">
        <title>Arthrobacter horti sp. nov., isolated from forest soil.</title>
        <authorList>
            <person name="Park M."/>
        </authorList>
    </citation>
    <scope>NUCLEOTIDE SEQUENCE [LARGE SCALE GENOMIC DNA]</scope>
    <source>
        <strain evidence="7 8">YJM1</strain>
    </source>
</reference>
<feature type="transmembrane region" description="Helical" evidence="6">
    <location>
        <begin position="194"/>
        <end position="215"/>
    </location>
</feature>
<comment type="caution">
    <text evidence="7">The sequence shown here is derived from an EMBL/GenBank/DDBJ whole genome shotgun (WGS) entry which is preliminary data.</text>
</comment>
<dbReference type="PANTHER" id="PTHR30086:SF20">
    <property type="entry name" value="ARGININE EXPORTER PROTEIN ARGO-RELATED"/>
    <property type="match status" value="1"/>
</dbReference>
<evidence type="ECO:0000313" key="7">
    <source>
        <dbReference type="EMBL" id="MDP5227178.1"/>
    </source>
</evidence>
<protein>
    <submittedName>
        <fullName evidence="7">LysE family translocator</fullName>
    </submittedName>
</protein>
<organism evidence="7 8">
    <name type="scientific">Arthrobacter horti</name>
    <dbReference type="NCBI Taxonomy" id="3068273"/>
    <lineage>
        <taxon>Bacteria</taxon>
        <taxon>Bacillati</taxon>
        <taxon>Actinomycetota</taxon>
        <taxon>Actinomycetes</taxon>
        <taxon>Micrococcales</taxon>
        <taxon>Micrococcaceae</taxon>
        <taxon>Arthrobacter</taxon>
    </lineage>
</organism>
<gene>
    <name evidence="7" type="ORF">Q9R02_08445</name>
</gene>
<evidence type="ECO:0000256" key="2">
    <source>
        <dbReference type="ARBA" id="ARBA00022475"/>
    </source>
</evidence>
<feature type="transmembrane region" description="Helical" evidence="6">
    <location>
        <begin position="41"/>
        <end position="62"/>
    </location>
</feature>
<dbReference type="Proteomes" id="UP001232725">
    <property type="component" value="Unassembled WGS sequence"/>
</dbReference>
<evidence type="ECO:0000256" key="4">
    <source>
        <dbReference type="ARBA" id="ARBA00022989"/>
    </source>
</evidence>
<accession>A0ABT9INM6</accession>
<sequence length="223" mass="23185">MDFSPYLGFAGIALTLALTPGADWAYSIAAGLRPGSPAPSVAGLCSGYVLHTVLVSAGFGLLLAARPELVSWLSLAGAAYLLWLGVSTVRSWRTVRLSADAPNGQAPVLPGDLAGATAPRSVREFLMGLGTSGINPKGILLYAAIMPQFIRLTSPLPVAAQTTVMGLSHVAISMLVYGVVAFAARRLLSSRPRLAQRVTLTSGILMLVIAVVLVVEQAEHLLA</sequence>
<evidence type="ECO:0000256" key="1">
    <source>
        <dbReference type="ARBA" id="ARBA00004651"/>
    </source>
</evidence>